<accession>A0A0F9UUE2</accession>
<reference evidence="1" key="1">
    <citation type="journal article" date="2015" name="Nature">
        <title>Complex archaea that bridge the gap between prokaryotes and eukaryotes.</title>
        <authorList>
            <person name="Spang A."/>
            <person name="Saw J.H."/>
            <person name="Jorgensen S.L."/>
            <person name="Zaremba-Niedzwiedzka K."/>
            <person name="Martijn J."/>
            <person name="Lind A.E."/>
            <person name="van Eijk R."/>
            <person name="Schleper C."/>
            <person name="Guy L."/>
            <person name="Ettema T.J."/>
        </authorList>
    </citation>
    <scope>NUCLEOTIDE SEQUENCE</scope>
</reference>
<comment type="caution">
    <text evidence="1">The sequence shown here is derived from an EMBL/GenBank/DDBJ whole genome shotgun (WGS) entry which is preliminary data.</text>
</comment>
<organism evidence="1">
    <name type="scientific">marine sediment metagenome</name>
    <dbReference type="NCBI Taxonomy" id="412755"/>
    <lineage>
        <taxon>unclassified sequences</taxon>
        <taxon>metagenomes</taxon>
        <taxon>ecological metagenomes</taxon>
    </lineage>
</organism>
<proteinExistence type="predicted"/>
<name>A0A0F9UUE2_9ZZZZ</name>
<gene>
    <name evidence="1" type="ORF">LCGC14_0163490</name>
</gene>
<dbReference type="AlphaFoldDB" id="A0A0F9UUE2"/>
<dbReference type="EMBL" id="LAZR01000062">
    <property type="protein sequence ID" value="KKN96705.1"/>
    <property type="molecule type" value="Genomic_DNA"/>
</dbReference>
<protein>
    <submittedName>
        <fullName evidence="1">Uncharacterized protein</fullName>
    </submittedName>
</protein>
<evidence type="ECO:0000313" key="1">
    <source>
        <dbReference type="EMBL" id="KKN96705.1"/>
    </source>
</evidence>
<sequence length="80" mass="9183">MANASIMPEVGPPSHREIKIKRVENGFTVDIKVLKKTRGFDEKIRKEATTERFVFNTTLEVIDFAKRYLEADAVDLDRDA</sequence>